<feature type="transmembrane region" description="Helical" evidence="1">
    <location>
        <begin position="347"/>
        <end position="366"/>
    </location>
</feature>
<keyword evidence="1" id="KW-0812">Transmembrane</keyword>
<name>A0ABW0RBB1_9BACL</name>
<dbReference type="InterPro" id="IPR012867">
    <property type="entry name" value="DUF1648"/>
</dbReference>
<feature type="transmembrane region" description="Helical" evidence="1">
    <location>
        <begin position="191"/>
        <end position="213"/>
    </location>
</feature>
<dbReference type="PANTHER" id="PTHR37810">
    <property type="entry name" value="IMMUNITY PROTEIN SDPI"/>
    <property type="match status" value="1"/>
</dbReference>
<dbReference type="Proteomes" id="UP001595978">
    <property type="component" value="Unassembled WGS sequence"/>
</dbReference>
<accession>A0ABW0RBB1</accession>
<feature type="transmembrane region" description="Helical" evidence="1">
    <location>
        <begin position="138"/>
        <end position="157"/>
    </location>
</feature>
<evidence type="ECO:0000313" key="4">
    <source>
        <dbReference type="EMBL" id="MFC5542044.1"/>
    </source>
</evidence>
<feature type="domain" description="DUF1648" evidence="2">
    <location>
        <begin position="146"/>
        <end position="194"/>
    </location>
</feature>
<organism evidence="4 5">
    <name type="scientific">Ureibacillus suwonensis</name>
    <dbReference type="NCBI Taxonomy" id="313007"/>
    <lineage>
        <taxon>Bacteria</taxon>
        <taxon>Bacillati</taxon>
        <taxon>Bacillota</taxon>
        <taxon>Bacilli</taxon>
        <taxon>Bacillales</taxon>
        <taxon>Caryophanaceae</taxon>
        <taxon>Ureibacillus</taxon>
    </lineage>
</organism>
<dbReference type="Pfam" id="PF19124">
    <property type="entry name" value="DUF5808"/>
    <property type="match status" value="1"/>
</dbReference>
<evidence type="ECO:0000259" key="2">
    <source>
        <dbReference type="Pfam" id="PF07853"/>
    </source>
</evidence>
<feature type="transmembrane region" description="Helical" evidence="1">
    <location>
        <begin position="51"/>
        <end position="72"/>
    </location>
</feature>
<dbReference type="InterPro" id="IPR043831">
    <property type="entry name" value="DUF5808"/>
</dbReference>
<feature type="domain" description="DUF5808" evidence="3">
    <location>
        <begin position="324"/>
        <end position="349"/>
    </location>
</feature>
<evidence type="ECO:0000256" key="1">
    <source>
        <dbReference type="SAM" id="Phobius"/>
    </source>
</evidence>
<reference evidence="5" key="1">
    <citation type="journal article" date="2019" name="Int. J. Syst. Evol. Microbiol.">
        <title>The Global Catalogue of Microorganisms (GCM) 10K type strain sequencing project: providing services to taxonomists for standard genome sequencing and annotation.</title>
        <authorList>
            <consortium name="The Broad Institute Genomics Platform"/>
            <consortium name="The Broad Institute Genome Sequencing Center for Infectious Disease"/>
            <person name="Wu L."/>
            <person name="Ma J."/>
        </authorList>
    </citation>
    <scope>NUCLEOTIDE SEQUENCE [LARGE SCALE GENOMIC DNA]</scope>
    <source>
        <strain evidence="5">CCUG 56331</strain>
    </source>
</reference>
<evidence type="ECO:0000313" key="5">
    <source>
        <dbReference type="Proteomes" id="UP001595978"/>
    </source>
</evidence>
<protein>
    <submittedName>
        <fullName evidence="4">DUF1648 domain-containing protein</fullName>
    </submittedName>
</protein>
<gene>
    <name evidence="4" type="ORF">ACFPOH_09740</name>
</gene>
<keyword evidence="1" id="KW-0472">Membrane</keyword>
<keyword evidence="5" id="KW-1185">Reference proteome</keyword>
<dbReference type="EMBL" id="JBHSNQ010000080">
    <property type="protein sequence ID" value="MFC5542044.1"/>
    <property type="molecule type" value="Genomic_DNA"/>
</dbReference>
<feature type="transmembrane region" description="Helical" evidence="1">
    <location>
        <begin position="266"/>
        <end position="288"/>
    </location>
</feature>
<evidence type="ECO:0000259" key="3">
    <source>
        <dbReference type="Pfam" id="PF19124"/>
    </source>
</evidence>
<feature type="transmembrane region" description="Helical" evidence="1">
    <location>
        <begin position="233"/>
        <end position="254"/>
    </location>
</feature>
<feature type="transmembrane region" description="Helical" evidence="1">
    <location>
        <begin position="79"/>
        <end position="102"/>
    </location>
</feature>
<keyword evidence="1" id="KW-1133">Transmembrane helix</keyword>
<proteinExistence type="predicted"/>
<sequence length="367" mass="42140">MALFIAVFVLLFLAVIQAAVPYFVKRTVVFGVSIPEQSVRDDRVRSYKKQYLAWASTVSFLMILIFCIWVAVKKPSDELIILISTAIEFGIIFVSLALYYYFREKMKQYKSGLQWTNELKQVAVADLSVRSEDYLPPWYIYLFPMIITVGLIGYTVYQYDLLPDQIPTHWGPSGEPDAFTEKTPFTAVQMLLILLLLQLMFLGIQLGVKYSGIKLSAANLGASKNRQLTLRKSTSWFTFYTVLLITMMFSFLQLTTIHPELFNDSLLKILLPFGTFILILAGTVYLFVKVGRSDKSSSELEEEKEIMDVNDDRYWKAGLFYFNKNDPSIFVEKRFGVGWTINFANPIGYIILFAPIILIFLLTFLLN</sequence>
<dbReference type="PANTHER" id="PTHR37810:SF9">
    <property type="entry name" value="MEMBRANE PROTEIN"/>
    <property type="match status" value="1"/>
</dbReference>
<dbReference type="Pfam" id="PF07853">
    <property type="entry name" value="DUF1648"/>
    <property type="match status" value="1"/>
</dbReference>
<dbReference type="RefSeq" id="WP_342580402.1">
    <property type="nucleotide sequence ID" value="NZ_JBHSNQ010000080.1"/>
</dbReference>
<comment type="caution">
    <text evidence="4">The sequence shown here is derived from an EMBL/GenBank/DDBJ whole genome shotgun (WGS) entry which is preliminary data.</text>
</comment>